<evidence type="ECO:0000313" key="2">
    <source>
        <dbReference type="Proteomes" id="UP000630615"/>
    </source>
</evidence>
<sequence>MNELTWDDEVTLLTDVYTEDKLGQPIKKTPKKEVVCCCKRPISRSDHWAAGQNGIKLQQILIVHPYEYDGQATLIYEGEKLRVVDTYPINQEELELKCTQKIGDQNG</sequence>
<protein>
    <recommendedName>
        <fullName evidence="3">Phage head-tail adapter protein</fullName>
    </recommendedName>
</protein>
<proteinExistence type="predicted"/>
<accession>A0ABQ1NZS9</accession>
<dbReference type="Proteomes" id="UP000630615">
    <property type="component" value="Unassembled WGS sequence"/>
</dbReference>
<evidence type="ECO:0000313" key="1">
    <source>
        <dbReference type="EMBL" id="GGC88062.1"/>
    </source>
</evidence>
<dbReference type="EMBL" id="BMKI01000003">
    <property type="protein sequence ID" value="GGC88062.1"/>
    <property type="molecule type" value="Genomic_DNA"/>
</dbReference>
<organism evidence="1 2">
    <name type="scientific">Enterococcus wangshanyuanii</name>
    <dbReference type="NCBI Taxonomy" id="2005703"/>
    <lineage>
        <taxon>Bacteria</taxon>
        <taxon>Bacillati</taxon>
        <taxon>Bacillota</taxon>
        <taxon>Bacilli</taxon>
        <taxon>Lactobacillales</taxon>
        <taxon>Enterococcaceae</taxon>
        <taxon>Enterococcus</taxon>
    </lineage>
</organism>
<evidence type="ECO:0008006" key="3">
    <source>
        <dbReference type="Google" id="ProtNLM"/>
    </source>
</evidence>
<name>A0ABQ1NZS9_9ENTE</name>
<comment type="caution">
    <text evidence="1">The sequence shown here is derived from an EMBL/GenBank/DDBJ whole genome shotgun (WGS) entry which is preliminary data.</text>
</comment>
<dbReference type="InterPro" id="IPR008767">
    <property type="entry name" value="Phage_SPP1_head-tail_adaptor"/>
</dbReference>
<gene>
    <name evidence="1" type="ORF">GCM10011573_17080</name>
</gene>
<keyword evidence="2" id="KW-1185">Reference proteome</keyword>
<dbReference type="NCBIfam" id="TIGR01563">
    <property type="entry name" value="gp16_SPP1"/>
    <property type="match status" value="1"/>
</dbReference>
<reference evidence="2" key="1">
    <citation type="journal article" date="2019" name="Int. J. Syst. Evol. Microbiol.">
        <title>The Global Catalogue of Microorganisms (GCM) 10K type strain sequencing project: providing services to taxonomists for standard genome sequencing and annotation.</title>
        <authorList>
            <consortium name="The Broad Institute Genomics Platform"/>
            <consortium name="The Broad Institute Genome Sequencing Center for Infectious Disease"/>
            <person name="Wu L."/>
            <person name="Ma J."/>
        </authorList>
    </citation>
    <scope>NUCLEOTIDE SEQUENCE [LARGE SCALE GENOMIC DNA]</scope>
    <source>
        <strain evidence="2">CGMCC 1.15942</strain>
    </source>
</reference>
<dbReference type="RefSeq" id="WP_227011188.1">
    <property type="nucleotide sequence ID" value="NZ_BMKI01000003.1"/>
</dbReference>